<dbReference type="Pfam" id="PF19302">
    <property type="entry name" value="DUF5915"/>
    <property type="match status" value="1"/>
</dbReference>
<comment type="function">
    <text evidence="13 15">Catalyzes the attachment of isoleucine to tRNA(Ile). As IleRS can inadvertently accommodate and process structurally similar amino acids such as valine, to avoid such errors it has two additional distinct tRNA(Ile)-dependent editing activities. One activity is designated as 'pretransfer' editing and involves the hydrolysis of activated Val-AMP. The other activity is designated 'posttransfer' editing and involves deacylation of mischarged Val-tRNA(Ile).</text>
</comment>
<reference evidence="18" key="1">
    <citation type="journal article" date="2020" name="Appl. Environ. Microbiol.">
        <title>Medium-Chain Fatty Acid Synthesis by 'Candidatus Weimeria bifida' gen. nov., sp. nov., and 'Candidatus Pseudoramibacter fermentans' sp. nov.</title>
        <authorList>
            <person name="Scarborough M.J."/>
            <person name="Myers K.S."/>
            <person name="Donohue T.J."/>
            <person name="Noguera D.R."/>
        </authorList>
    </citation>
    <scope>NUCLEOTIDE SEQUENCE</scope>
    <source>
        <strain evidence="18">EUB1.1</strain>
    </source>
</reference>
<organism evidence="18 19">
    <name type="scientific">Candidatus Pseudoramibacter fermentans</name>
    <dbReference type="NCBI Taxonomy" id="2594427"/>
    <lineage>
        <taxon>Bacteria</taxon>
        <taxon>Bacillati</taxon>
        <taxon>Bacillota</taxon>
        <taxon>Clostridia</taxon>
        <taxon>Eubacteriales</taxon>
        <taxon>Eubacteriaceae</taxon>
        <taxon>Pseudoramibacter</taxon>
    </lineage>
</organism>
<comment type="similarity">
    <text evidence="3 15">Belongs to the class-I aminoacyl-tRNA synthetase family. IleS type 2 subfamily.</text>
</comment>
<keyword evidence="7 15" id="KW-0479">Metal-binding</keyword>
<dbReference type="InterPro" id="IPR013155">
    <property type="entry name" value="M/V/L/I-tRNA-synth_anticd-bd"/>
</dbReference>
<dbReference type="Pfam" id="PF00133">
    <property type="entry name" value="tRNA-synt_1"/>
    <property type="match status" value="1"/>
</dbReference>
<dbReference type="PANTHER" id="PTHR42780:SF1">
    <property type="entry name" value="ISOLEUCINE--TRNA LIGASE, CYTOPLASMIC"/>
    <property type="match status" value="1"/>
</dbReference>
<dbReference type="CDD" id="cd07961">
    <property type="entry name" value="Anticodon_Ia_Ile_ABEc"/>
    <property type="match status" value="1"/>
</dbReference>
<evidence type="ECO:0000256" key="1">
    <source>
        <dbReference type="ARBA" id="ARBA00001947"/>
    </source>
</evidence>
<dbReference type="SUPFAM" id="SSF52374">
    <property type="entry name" value="Nucleotidylyl transferase"/>
    <property type="match status" value="1"/>
</dbReference>
<evidence type="ECO:0000256" key="12">
    <source>
        <dbReference type="ARBA" id="ARBA00023146"/>
    </source>
</evidence>
<feature type="short sequence motif" description="'HIGH' region" evidence="15">
    <location>
        <begin position="50"/>
        <end position="60"/>
    </location>
</feature>
<evidence type="ECO:0000256" key="9">
    <source>
        <dbReference type="ARBA" id="ARBA00022833"/>
    </source>
</evidence>
<comment type="caution">
    <text evidence="18">The sequence shown here is derived from an EMBL/GenBank/DDBJ whole genome shotgun (WGS) entry which is preliminary data.</text>
</comment>
<evidence type="ECO:0000256" key="8">
    <source>
        <dbReference type="ARBA" id="ARBA00022741"/>
    </source>
</evidence>
<name>A0A6L5GPL0_9FIRM</name>
<dbReference type="EMBL" id="VOGB01000003">
    <property type="protein sequence ID" value="MQM72147.1"/>
    <property type="molecule type" value="Genomic_DNA"/>
</dbReference>
<dbReference type="PANTHER" id="PTHR42780">
    <property type="entry name" value="SOLEUCYL-TRNA SYNTHETASE"/>
    <property type="match status" value="1"/>
</dbReference>
<dbReference type="GO" id="GO:0000049">
    <property type="term" value="F:tRNA binding"/>
    <property type="evidence" value="ECO:0007669"/>
    <property type="project" value="InterPro"/>
</dbReference>
<dbReference type="GO" id="GO:0002161">
    <property type="term" value="F:aminoacyl-tRNA deacylase activity"/>
    <property type="evidence" value="ECO:0007669"/>
    <property type="project" value="InterPro"/>
</dbReference>
<dbReference type="GO" id="GO:0008270">
    <property type="term" value="F:zinc ion binding"/>
    <property type="evidence" value="ECO:0007669"/>
    <property type="project" value="UniProtKB-UniRule"/>
</dbReference>
<dbReference type="Gene3D" id="3.40.50.620">
    <property type="entry name" value="HUPs"/>
    <property type="match status" value="2"/>
</dbReference>
<dbReference type="HAMAP" id="MF_02003">
    <property type="entry name" value="Ile_tRNA_synth_type2"/>
    <property type="match status" value="1"/>
</dbReference>
<evidence type="ECO:0000313" key="19">
    <source>
        <dbReference type="Proteomes" id="UP000473648"/>
    </source>
</evidence>
<comment type="domain">
    <text evidence="15">IleRS has two distinct active sites: one for aminoacylation and one for editing. The misactivated valine is translocated from the active site to the editing site, which sterically excludes the correctly activated isoleucine. The single editing site contains two valyl binding pockets, one specific for each substrate (Val-AMP or Val-tRNA(Ile)).</text>
</comment>
<dbReference type="FunFam" id="3.40.50.620:FF:000063">
    <property type="entry name" value="Isoleucine--tRNA ligase"/>
    <property type="match status" value="1"/>
</dbReference>
<keyword evidence="8 15" id="KW-0547">Nucleotide-binding</keyword>
<accession>A0A6L5GPL0</accession>
<dbReference type="PRINTS" id="PR00984">
    <property type="entry name" value="TRNASYNTHILE"/>
</dbReference>
<sequence length="1042" mass="118796">MARKFSELSKAPVKEVETQIASKWEEEDILNKTIEAHADDSNFVFFEGPPTANGKPGIHHVLARTLKDSVCKYQTMKGHRVLRKAGWDTHGLPVEIEVEKQLGIHNKPEIEDYGIAKFNKKCRESVFTYEAQWRELTKRMGYFIDLDHPYITLDNNYIETEWWILDQFYKKGLIYEGHKILPYCPRCGTGLASHEVAQGYQEIKTNTVTVAFKRKDADEYFLVWTTTPWTLAANIALCVNPEADYIKAKSRGTVFICAEVLADKLLGDDYKVVERMKGKDLEYVEYEPIMPFVRPTRGKGYFVTCADYVTTDDGTGVVHIAPAFGEDDYQVGRRYNLPVLQPVGLDGKYTATPWKGHFVMEEGLDIEIIKWLKEHDVLFKKEKVTHNYPHCWRCKTPLVYYAKPSWYIEITKLKDQLIDNNNGVKWFPPFVGEKRFGNWLENLNDWALSRSRYWGTPLNIWRCDDPDCGCTTSVGSRKELAERAIEDIDDTIELHRPYVDDVHLTCPKCGGRMSRVPDVIDVWFDSGSMPFAQQHYPFENKDKWEDQFPADFICEGIDQTRGWFYSLLAISTFLTGKSPYKNVLVNDLVLDANGQKMSKSRGNTVNPFELFDKYGADALRWYLMYVSPAWTPTRFDESGLQEVRSKFFNTLKNTYAFFALYANTDGIDADAIATSEFDIAPADRPVIDRWILSKYNRLVKNVTEAMDQYNHNTVVHLIQNFVNDDLSNWYIRRNRRRFWKSGMDDDKKAVYRTTYEVLEGLCRLCAPFAPFISEEMYGDLTGADSVHLAAYPVADESLISDDVEKPMDLVRDLVSLGRSAREDAKIKVRQPLTKVIIDGEYKTVLGDLTELLKEELNVKLVDFEDDLQSFLNFTVKPNFKVAGPILGSKVKLLGKAMATVDAAALVAATSAGKAYPVEVEGETIDVTPEMVDVRIAAKDGFDVQTDGEHFVILDMTLTDTLIAEGIARECVSKVQQMRKNHDFEVTDHIVITYEADAEAAQAIEANADFIKKETLAEDLKAGTAEEEQDLNGHAVKLSVERV</sequence>
<dbReference type="GO" id="GO:0005737">
    <property type="term" value="C:cytoplasm"/>
    <property type="evidence" value="ECO:0007669"/>
    <property type="project" value="UniProtKB-SubCell"/>
</dbReference>
<dbReference type="InterPro" id="IPR009008">
    <property type="entry name" value="Val/Leu/Ile-tRNA-synth_edit"/>
</dbReference>
<comment type="cofactor">
    <cofactor evidence="1 15">
        <name>Zn(2+)</name>
        <dbReference type="ChEBI" id="CHEBI:29105"/>
    </cofactor>
</comment>
<dbReference type="SUPFAM" id="SSF47323">
    <property type="entry name" value="Anticodon-binding domain of a subclass of class I aminoacyl-tRNA synthetases"/>
    <property type="match status" value="1"/>
</dbReference>
<evidence type="ECO:0000256" key="5">
    <source>
        <dbReference type="ARBA" id="ARBA00022490"/>
    </source>
</evidence>
<evidence type="ECO:0000256" key="15">
    <source>
        <dbReference type="HAMAP-Rule" id="MF_02003"/>
    </source>
</evidence>
<dbReference type="Pfam" id="PF08264">
    <property type="entry name" value="Anticodon_1"/>
    <property type="match status" value="1"/>
</dbReference>
<feature type="binding site" evidence="15">
    <location>
        <position position="599"/>
    </location>
    <ligand>
        <name>ATP</name>
        <dbReference type="ChEBI" id="CHEBI:30616"/>
    </ligand>
</feature>
<dbReference type="CDD" id="cd00818">
    <property type="entry name" value="IleRS_core"/>
    <property type="match status" value="1"/>
</dbReference>
<dbReference type="GO" id="GO:0005524">
    <property type="term" value="F:ATP binding"/>
    <property type="evidence" value="ECO:0007669"/>
    <property type="project" value="UniProtKB-UniRule"/>
</dbReference>
<comment type="subunit">
    <text evidence="4 15">Monomer.</text>
</comment>
<dbReference type="SUPFAM" id="SSF50677">
    <property type="entry name" value="ValRS/IleRS/LeuRS editing domain"/>
    <property type="match status" value="1"/>
</dbReference>
<evidence type="ECO:0000259" key="17">
    <source>
        <dbReference type="Pfam" id="PF08264"/>
    </source>
</evidence>
<dbReference type="Proteomes" id="UP000473648">
    <property type="component" value="Unassembled WGS sequence"/>
</dbReference>
<evidence type="ECO:0000256" key="10">
    <source>
        <dbReference type="ARBA" id="ARBA00022840"/>
    </source>
</evidence>
<dbReference type="InterPro" id="IPR033709">
    <property type="entry name" value="Anticodon_Ile_ABEc"/>
</dbReference>
<dbReference type="InterPro" id="IPR002301">
    <property type="entry name" value="Ile-tRNA-ligase"/>
</dbReference>
<evidence type="ECO:0000313" key="18">
    <source>
        <dbReference type="EMBL" id="MQM72147.1"/>
    </source>
</evidence>
<dbReference type="InterPro" id="IPR023586">
    <property type="entry name" value="Ile-tRNA-ligase_type2"/>
</dbReference>
<dbReference type="InterPro" id="IPR002300">
    <property type="entry name" value="aa-tRNA-synth_Ia"/>
</dbReference>
<gene>
    <name evidence="15" type="primary">ileS</name>
    <name evidence="18" type="ORF">FRC53_01690</name>
</gene>
<evidence type="ECO:0000256" key="6">
    <source>
        <dbReference type="ARBA" id="ARBA00022598"/>
    </source>
</evidence>
<dbReference type="EC" id="6.1.1.5" evidence="15"/>
<comment type="catalytic activity">
    <reaction evidence="14 15">
        <text>tRNA(Ile) + L-isoleucine + ATP = L-isoleucyl-tRNA(Ile) + AMP + diphosphate</text>
        <dbReference type="Rhea" id="RHEA:11060"/>
        <dbReference type="Rhea" id="RHEA-COMP:9666"/>
        <dbReference type="Rhea" id="RHEA-COMP:9695"/>
        <dbReference type="ChEBI" id="CHEBI:30616"/>
        <dbReference type="ChEBI" id="CHEBI:33019"/>
        <dbReference type="ChEBI" id="CHEBI:58045"/>
        <dbReference type="ChEBI" id="CHEBI:78442"/>
        <dbReference type="ChEBI" id="CHEBI:78528"/>
        <dbReference type="ChEBI" id="CHEBI:456215"/>
        <dbReference type="EC" id="6.1.1.5"/>
    </reaction>
</comment>
<evidence type="ECO:0000256" key="14">
    <source>
        <dbReference type="ARBA" id="ARBA00048359"/>
    </source>
</evidence>
<dbReference type="GO" id="GO:0006428">
    <property type="term" value="P:isoleucyl-tRNA aminoacylation"/>
    <property type="evidence" value="ECO:0007669"/>
    <property type="project" value="UniProtKB-UniRule"/>
</dbReference>
<keyword evidence="6 15" id="KW-0436">Ligase</keyword>
<dbReference type="FunFam" id="3.40.50.620:FF:000075">
    <property type="entry name" value="Isoleucine--tRNA ligase"/>
    <property type="match status" value="1"/>
</dbReference>
<dbReference type="AlphaFoldDB" id="A0A6L5GPL0"/>
<evidence type="ECO:0000256" key="2">
    <source>
        <dbReference type="ARBA" id="ARBA00004496"/>
    </source>
</evidence>
<keyword evidence="5 15" id="KW-0963">Cytoplasm</keyword>
<evidence type="ECO:0000256" key="7">
    <source>
        <dbReference type="ARBA" id="ARBA00022723"/>
    </source>
</evidence>
<dbReference type="NCBIfam" id="TIGR00392">
    <property type="entry name" value="ileS"/>
    <property type="match status" value="1"/>
</dbReference>
<feature type="short sequence motif" description="'KMSKS' region" evidence="15">
    <location>
        <begin position="596"/>
        <end position="600"/>
    </location>
</feature>
<evidence type="ECO:0000256" key="4">
    <source>
        <dbReference type="ARBA" id="ARBA00011245"/>
    </source>
</evidence>
<keyword evidence="9 15" id="KW-0862">Zinc</keyword>
<dbReference type="Gene3D" id="1.10.730.10">
    <property type="entry name" value="Isoleucyl-tRNA Synthetase, Domain 1"/>
    <property type="match status" value="1"/>
</dbReference>
<feature type="domain" description="Aminoacyl-tRNA synthetase class Ia" evidence="16">
    <location>
        <begin position="20"/>
        <end position="627"/>
    </location>
</feature>
<protein>
    <recommendedName>
        <fullName evidence="15">Isoleucine--tRNA ligase</fullName>
        <ecNumber evidence="15">6.1.1.5</ecNumber>
    </recommendedName>
    <alternativeName>
        <fullName evidence="15">Isoleucyl-tRNA synthetase</fullName>
        <shortName evidence="15">IleRS</shortName>
    </alternativeName>
</protein>
<feature type="domain" description="Methionyl/Valyl/Leucyl/Isoleucyl-tRNA synthetase anticodon-binding" evidence="17">
    <location>
        <begin position="688"/>
        <end position="835"/>
    </location>
</feature>
<keyword evidence="11 15" id="KW-0648">Protein biosynthesis</keyword>
<dbReference type="InterPro" id="IPR009080">
    <property type="entry name" value="tRNAsynth_Ia_anticodon-bd"/>
</dbReference>
<evidence type="ECO:0000256" key="11">
    <source>
        <dbReference type="ARBA" id="ARBA00022917"/>
    </source>
</evidence>
<keyword evidence="12 15" id="KW-0030">Aminoacyl-tRNA synthetase</keyword>
<comment type="subcellular location">
    <subcellularLocation>
        <location evidence="2 15">Cytoplasm</location>
    </subcellularLocation>
</comment>
<dbReference type="GO" id="GO:0004822">
    <property type="term" value="F:isoleucine-tRNA ligase activity"/>
    <property type="evidence" value="ECO:0007669"/>
    <property type="project" value="UniProtKB-UniRule"/>
</dbReference>
<keyword evidence="19" id="KW-1185">Reference proteome</keyword>
<evidence type="ECO:0000259" key="16">
    <source>
        <dbReference type="Pfam" id="PF00133"/>
    </source>
</evidence>
<dbReference type="InterPro" id="IPR014729">
    <property type="entry name" value="Rossmann-like_a/b/a_fold"/>
</dbReference>
<keyword evidence="10 15" id="KW-0067">ATP-binding</keyword>
<evidence type="ECO:0000256" key="13">
    <source>
        <dbReference type="ARBA" id="ARBA00025217"/>
    </source>
</evidence>
<evidence type="ECO:0000256" key="3">
    <source>
        <dbReference type="ARBA" id="ARBA00007078"/>
    </source>
</evidence>
<proteinExistence type="inferred from homology"/>